<keyword evidence="3" id="KW-1185">Reference proteome</keyword>
<organism evidence="2 3">
    <name type="scientific">Streptomyces wuyuanensis</name>
    <dbReference type="NCBI Taxonomy" id="1196353"/>
    <lineage>
        <taxon>Bacteria</taxon>
        <taxon>Bacillati</taxon>
        <taxon>Actinomycetota</taxon>
        <taxon>Actinomycetes</taxon>
        <taxon>Kitasatosporales</taxon>
        <taxon>Streptomycetaceae</taxon>
        <taxon>Streptomyces</taxon>
    </lineage>
</organism>
<dbReference type="AlphaFoldDB" id="A0A1H0AL97"/>
<evidence type="ECO:0000313" key="3">
    <source>
        <dbReference type="Proteomes" id="UP000199063"/>
    </source>
</evidence>
<sequence>MRQRIVRMALVAGVAVLAMILLLATCGGGGGKDEGRGDRPKQPVKRGSGPATRLTVPAVYDTARGWEVPDASPDHALATRSGLIAYLERVRDDRFRLRTLYTGIGRPGWSGEPFSPLAGPENFPRLLSVTKDDRQFFVVWSYGKTGRGSLDPSGSFVSLDVYDALDGSRQRVEVPWTGAPTVSGTGPGILVGDGGARSAVVDPDSGEVSVVPPKDLRPPKGCGTCRQLTAVQGLTAKGLLVRGAREFWVRDGWFSRDVAPRGADRANGMPVSLVSGRLLVRWQKAKGTKAATTRDLWAVHDAASGKPLVTAECHKPAIEPGTYPQAVLSPGLRYLVAGNLAFDLDQRTGRCFEEPDGTRPLTLATVTDAGLAYGATDARGPADALSGGGAPHVVDLATGVPEPLPPSVRLPAAEASGVGVFRWTDTRDRLHLIGYVRKDRPAAAP</sequence>
<gene>
    <name evidence="2" type="ORF">SAMN05444921_124122</name>
</gene>
<reference evidence="3" key="1">
    <citation type="submission" date="2016-10" db="EMBL/GenBank/DDBJ databases">
        <authorList>
            <person name="Varghese N."/>
            <person name="Submissions S."/>
        </authorList>
    </citation>
    <scope>NUCLEOTIDE SEQUENCE [LARGE SCALE GENOMIC DNA]</scope>
    <source>
        <strain evidence="3">CGMCC 4.7042</strain>
    </source>
</reference>
<feature type="compositionally biased region" description="Basic and acidic residues" evidence="1">
    <location>
        <begin position="31"/>
        <end position="41"/>
    </location>
</feature>
<name>A0A1H0AL97_9ACTN</name>
<dbReference type="RefSeq" id="WP_244529715.1">
    <property type="nucleotide sequence ID" value="NZ_FNHI01000024.1"/>
</dbReference>
<proteinExistence type="predicted"/>
<evidence type="ECO:0000256" key="1">
    <source>
        <dbReference type="SAM" id="MobiDB-lite"/>
    </source>
</evidence>
<protein>
    <submittedName>
        <fullName evidence="2">Uncharacterized protein</fullName>
    </submittedName>
</protein>
<evidence type="ECO:0000313" key="2">
    <source>
        <dbReference type="EMBL" id="SDN34310.1"/>
    </source>
</evidence>
<accession>A0A1H0AL97</accession>
<dbReference type="Proteomes" id="UP000199063">
    <property type="component" value="Unassembled WGS sequence"/>
</dbReference>
<dbReference type="EMBL" id="FNHI01000024">
    <property type="protein sequence ID" value="SDN34310.1"/>
    <property type="molecule type" value="Genomic_DNA"/>
</dbReference>
<dbReference type="GeneID" id="40833162"/>
<feature type="region of interest" description="Disordered" evidence="1">
    <location>
        <begin position="29"/>
        <end position="51"/>
    </location>
</feature>